<comment type="caution">
    <text evidence="2">The sequence shown here is derived from an EMBL/GenBank/DDBJ whole genome shotgun (WGS) entry which is preliminary data.</text>
</comment>
<keyword evidence="1" id="KW-0472">Membrane</keyword>
<keyword evidence="1" id="KW-0812">Transmembrane</keyword>
<dbReference type="EMBL" id="JAXQNO010000024">
    <property type="protein sequence ID" value="KAK4762512.1"/>
    <property type="molecule type" value="Genomic_DNA"/>
</dbReference>
<keyword evidence="1" id="KW-1133">Transmembrane helix</keyword>
<name>A0AAN7QAP6_TRANT</name>
<organism evidence="2 3">
    <name type="scientific">Trapa natans</name>
    <name type="common">Water chestnut</name>
    <dbReference type="NCBI Taxonomy" id="22666"/>
    <lineage>
        <taxon>Eukaryota</taxon>
        <taxon>Viridiplantae</taxon>
        <taxon>Streptophyta</taxon>
        <taxon>Embryophyta</taxon>
        <taxon>Tracheophyta</taxon>
        <taxon>Spermatophyta</taxon>
        <taxon>Magnoliopsida</taxon>
        <taxon>eudicotyledons</taxon>
        <taxon>Gunneridae</taxon>
        <taxon>Pentapetalae</taxon>
        <taxon>rosids</taxon>
        <taxon>malvids</taxon>
        <taxon>Myrtales</taxon>
        <taxon>Lythraceae</taxon>
        <taxon>Trapa</taxon>
    </lineage>
</organism>
<accession>A0AAN7QAP6</accession>
<protein>
    <submittedName>
        <fullName evidence="2">Uncharacterized protein</fullName>
    </submittedName>
</protein>
<evidence type="ECO:0000313" key="3">
    <source>
        <dbReference type="Proteomes" id="UP001346149"/>
    </source>
</evidence>
<gene>
    <name evidence="2" type="ORF">SAY86_008280</name>
</gene>
<proteinExistence type="predicted"/>
<dbReference type="Proteomes" id="UP001346149">
    <property type="component" value="Unassembled WGS sequence"/>
</dbReference>
<keyword evidence="3" id="KW-1185">Reference proteome</keyword>
<evidence type="ECO:0000313" key="2">
    <source>
        <dbReference type="EMBL" id="KAK4762512.1"/>
    </source>
</evidence>
<dbReference type="AlphaFoldDB" id="A0AAN7QAP6"/>
<feature type="transmembrane region" description="Helical" evidence="1">
    <location>
        <begin position="68"/>
        <end position="88"/>
    </location>
</feature>
<sequence length="90" mass="9848">MGLGIEGEMLQEKRPLSSSRSTVTGFSLLSGVVVIWASSKSEVRNFCVYLCDSTLHTGRSYHNRVCSIVLLGSMVAVSLYPSMLLPAMQY</sequence>
<evidence type="ECO:0000256" key="1">
    <source>
        <dbReference type="SAM" id="Phobius"/>
    </source>
</evidence>
<reference evidence="2 3" key="1">
    <citation type="journal article" date="2023" name="Hortic Res">
        <title>Pangenome of water caltrop reveals structural variations and asymmetric subgenome divergence after allopolyploidization.</title>
        <authorList>
            <person name="Zhang X."/>
            <person name="Chen Y."/>
            <person name="Wang L."/>
            <person name="Yuan Y."/>
            <person name="Fang M."/>
            <person name="Shi L."/>
            <person name="Lu R."/>
            <person name="Comes H.P."/>
            <person name="Ma Y."/>
            <person name="Chen Y."/>
            <person name="Huang G."/>
            <person name="Zhou Y."/>
            <person name="Zheng Z."/>
            <person name="Qiu Y."/>
        </authorList>
    </citation>
    <scope>NUCLEOTIDE SEQUENCE [LARGE SCALE GENOMIC DNA]</scope>
    <source>
        <strain evidence="2">F231</strain>
    </source>
</reference>